<feature type="signal peptide" evidence="1">
    <location>
        <begin position="1"/>
        <end position="15"/>
    </location>
</feature>
<dbReference type="Proteomes" id="UP000031036">
    <property type="component" value="Unassembled WGS sequence"/>
</dbReference>
<proteinExistence type="predicted"/>
<gene>
    <name evidence="2" type="ORF">Tcan_00378</name>
</gene>
<dbReference type="EMBL" id="JPKZ01001577">
    <property type="protein sequence ID" value="KHN81185.1"/>
    <property type="molecule type" value="Genomic_DNA"/>
</dbReference>
<dbReference type="OrthoDB" id="5845881at2759"/>
<evidence type="ECO:0000313" key="2">
    <source>
        <dbReference type="EMBL" id="KHN81185.1"/>
    </source>
</evidence>
<feature type="chain" id="PRO_5012565393" description="Protein quiver" evidence="1">
    <location>
        <begin position="16"/>
        <end position="108"/>
    </location>
</feature>
<feature type="non-terminal residue" evidence="2">
    <location>
        <position position="1"/>
    </location>
</feature>
<accession>A0A0B2VJJ1</accession>
<name>A0A0B2VJJ1_TOXCA</name>
<evidence type="ECO:0000313" key="3">
    <source>
        <dbReference type="Proteomes" id="UP000031036"/>
    </source>
</evidence>
<protein>
    <recommendedName>
        <fullName evidence="4">Protein quiver</fullName>
    </recommendedName>
</protein>
<evidence type="ECO:0008006" key="4">
    <source>
        <dbReference type="Google" id="ProtNLM"/>
    </source>
</evidence>
<feature type="non-terminal residue" evidence="2">
    <location>
        <position position="108"/>
    </location>
</feature>
<keyword evidence="3" id="KW-1185">Reference proteome</keyword>
<keyword evidence="1" id="KW-0732">Signal</keyword>
<organism evidence="2 3">
    <name type="scientific">Toxocara canis</name>
    <name type="common">Canine roundworm</name>
    <dbReference type="NCBI Taxonomy" id="6265"/>
    <lineage>
        <taxon>Eukaryota</taxon>
        <taxon>Metazoa</taxon>
        <taxon>Ecdysozoa</taxon>
        <taxon>Nematoda</taxon>
        <taxon>Chromadorea</taxon>
        <taxon>Rhabditida</taxon>
        <taxon>Spirurina</taxon>
        <taxon>Ascaridomorpha</taxon>
        <taxon>Ascaridoidea</taxon>
        <taxon>Toxocaridae</taxon>
        <taxon>Toxocara</taxon>
    </lineage>
</organism>
<sequence>VLIVVCVWFAHSGCAQLVCHVCNGTSIQSGNYCNNDNLCTGNSCTFDAQLSGAWSAGCSDEPIRNETTLCIVEEGTQNLSCNCGSNFCNAVLKMESLLNSSLPNGTFV</sequence>
<dbReference type="AlphaFoldDB" id="A0A0B2VJJ1"/>
<evidence type="ECO:0000256" key="1">
    <source>
        <dbReference type="SAM" id="SignalP"/>
    </source>
</evidence>
<reference evidence="2 3" key="1">
    <citation type="submission" date="2014-11" db="EMBL/GenBank/DDBJ databases">
        <title>Genetic blueprint of the zoonotic pathogen Toxocara canis.</title>
        <authorList>
            <person name="Zhu X.-Q."/>
            <person name="Korhonen P.K."/>
            <person name="Cai H."/>
            <person name="Young N.D."/>
            <person name="Nejsum P."/>
            <person name="von Samson-Himmelstjerna G."/>
            <person name="Boag P.R."/>
            <person name="Tan P."/>
            <person name="Li Q."/>
            <person name="Min J."/>
            <person name="Yang Y."/>
            <person name="Wang X."/>
            <person name="Fang X."/>
            <person name="Hall R.S."/>
            <person name="Hofmann A."/>
            <person name="Sternberg P.W."/>
            <person name="Jex A.R."/>
            <person name="Gasser R.B."/>
        </authorList>
    </citation>
    <scope>NUCLEOTIDE SEQUENCE [LARGE SCALE GENOMIC DNA]</scope>
    <source>
        <strain evidence="2">PN_DK_2014</strain>
    </source>
</reference>
<comment type="caution">
    <text evidence="2">The sequence shown here is derived from an EMBL/GenBank/DDBJ whole genome shotgun (WGS) entry which is preliminary data.</text>
</comment>